<organism evidence="1 2">
    <name type="scientific">Allacma fusca</name>
    <dbReference type="NCBI Taxonomy" id="39272"/>
    <lineage>
        <taxon>Eukaryota</taxon>
        <taxon>Metazoa</taxon>
        <taxon>Ecdysozoa</taxon>
        <taxon>Arthropoda</taxon>
        <taxon>Hexapoda</taxon>
        <taxon>Collembola</taxon>
        <taxon>Symphypleona</taxon>
        <taxon>Sminthuridae</taxon>
        <taxon>Allacma</taxon>
    </lineage>
</organism>
<dbReference type="EMBL" id="CAJVCH010055235">
    <property type="protein sequence ID" value="CAG7718685.1"/>
    <property type="molecule type" value="Genomic_DNA"/>
</dbReference>
<name>A0A8J2JK13_9HEXA</name>
<evidence type="ECO:0000313" key="2">
    <source>
        <dbReference type="Proteomes" id="UP000708208"/>
    </source>
</evidence>
<accession>A0A8J2JK13</accession>
<reference evidence="1" key="1">
    <citation type="submission" date="2021-06" db="EMBL/GenBank/DDBJ databases">
        <authorList>
            <person name="Hodson N. C."/>
            <person name="Mongue J. A."/>
            <person name="Jaron S. K."/>
        </authorList>
    </citation>
    <scope>NUCLEOTIDE SEQUENCE</scope>
</reference>
<proteinExistence type="predicted"/>
<dbReference type="Proteomes" id="UP000708208">
    <property type="component" value="Unassembled WGS sequence"/>
</dbReference>
<evidence type="ECO:0000313" key="1">
    <source>
        <dbReference type="EMBL" id="CAG7718685.1"/>
    </source>
</evidence>
<keyword evidence="2" id="KW-1185">Reference proteome</keyword>
<gene>
    <name evidence="1" type="ORF">AFUS01_LOCUS8059</name>
</gene>
<comment type="caution">
    <text evidence="1">The sequence shown here is derived from an EMBL/GenBank/DDBJ whole genome shotgun (WGS) entry which is preliminary data.</text>
</comment>
<sequence length="94" mass="10434">MIVLGKKDIGGKLVCQISKSNPSSSRHLEPVKLARPNEVIQILPVSSYPILPLNVARDCGRVTVHAIYMSICGYKIRQIQMSTLKNSFVIIENN</sequence>
<dbReference type="AlphaFoldDB" id="A0A8J2JK13"/>
<protein>
    <submittedName>
        <fullName evidence="1">Uncharacterized protein</fullName>
    </submittedName>
</protein>